<organism evidence="1 2">
    <name type="scientific">Rubroshorea leprosula</name>
    <dbReference type="NCBI Taxonomy" id="152421"/>
    <lineage>
        <taxon>Eukaryota</taxon>
        <taxon>Viridiplantae</taxon>
        <taxon>Streptophyta</taxon>
        <taxon>Embryophyta</taxon>
        <taxon>Tracheophyta</taxon>
        <taxon>Spermatophyta</taxon>
        <taxon>Magnoliopsida</taxon>
        <taxon>eudicotyledons</taxon>
        <taxon>Gunneridae</taxon>
        <taxon>Pentapetalae</taxon>
        <taxon>rosids</taxon>
        <taxon>malvids</taxon>
        <taxon>Malvales</taxon>
        <taxon>Dipterocarpaceae</taxon>
        <taxon>Rubroshorea</taxon>
    </lineage>
</organism>
<reference evidence="1 2" key="1">
    <citation type="journal article" date="2021" name="Commun. Biol.">
        <title>The genome of Shorea leprosula (Dipterocarpaceae) highlights the ecological relevance of drought in aseasonal tropical rainforests.</title>
        <authorList>
            <person name="Ng K.K.S."/>
            <person name="Kobayashi M.J."/>
            <person name="Fawcett J.A."/>
            <person name="Hatakeyama M."/>
            <person name="Paape T."/>
            <person name="Ng C.H."/>
            <person name="Ang C.C."/>
            <person name="Tnah L.H."/>
            <person name="Lee C.T."/>
            <person name="Nishiyama T."/>
            <person name="Sese J."/>
            <person name="O'Brien M.J."/>
            <person name="Copetti D."/>
            <person name="Mohd Noor M.I."/>
            <person name="Ong R.C."/>
            <person name="Putra M."/>
            <person name="Sireger I.Z."/>
            <person name="Indrioko S."/>
            <person name="Kosugi Y."/>
            <person name="Izuno A."/>
            <person name="Isagi Y."/>
            <person name="Lee S.L."/>
            <person name="Shimizu K.K."/>
        </authorList>
    </citation>
    <scope>NUCLEOTIDE SEQUENCE [LARGE SCALE GENOMIC DNA]</scope>
    <source>
        <strain evidence="1">214</strain>
    </source>
</reference>
<comment type="caution">
    <text evidence="1">The sequence shown here is derived from an EMBL/GenBank/DDBJ whole genome shotgun (WGS) entry which is preliminary data.</text>
</comment>
<dbReference type="EMBL" id="BPVZ01000066">
    <property type="protein sequence ID" value="GKV24780.1"/>
    <property type="molecule type" value="Genomic_DNA"/>
</dbReference>
<gene>
    <name evidence="1" type="ORF">SLEP1_g34349</name>
</gene>
<evidence type="ECO:0000313" key="2">
    <source>
        <dbReference type="Proteomes" id="UP001054252"/>
    </source>
</evidence>
<keyword evidence="2" id="KW-1185">Reference proteome</keyword>
<accession>A0AAV5KJJ3</accession>
<name>A0AAV5KJJ3_9ROSI</name>
<proteinExistence type="predicted"/>
<evidence type="ECO:0000313" key="1">
    <source>
        <dbReference type="EMBL" id="GKV24780.1"/>
    </source>
</evidence>
<protein>
    <submittedName>
        <fullName evidence="1">Uncharacterized protein</fullName>
    </submittedName>
</protein>
<sequence>MHKDTFKILLAKWRSPKYIVLQERGWQNRSKGDCVTHTIGCLSIGIHEDRLAAKRGGVRPTP</sequence>
<dbReference type="AlphaFoldDB" id="A0AAV5KJJ3"/>
<dbReference type="Proteomes" id="UP001054252">
    <property type="component" value="Unassembled WGS sequence"/>
</dbReference>